<dbReference type="Pfam" id="PF00126">
    <property type="entry name" value="HTH_1"/>
    <property type="match status" value="1"/>
</dbReference>
<dbReference type="Proteomes" id="UP001161406">
    <property type="component" value="Unassembled WGS sequence"/>
</dbReference>
<dbReference type="SUPFAM" id="SSF46785">
    <property type="entry name" value="Winged helix' DNA-binding domain"/>
    <property type="match status" value="1"/>
</dbReference>
<comment type="caution">
    <text evidence="6">The sequence shown here is derived from an EMBL/GenBank/DDBJ whole genome shotgun (WGS) entry which is preliminary data.</text>
</comment>
<dbReference type="Gene3D" id="3.40.190.10">
    <property type="entry name" value="Periplasmic binding protein-like II"/>
    <property type="match status" value="2"/>
</dbReference>
<reference evidence="6" key="1">
    <citation type="journal article" date="2014" name="Int. J. Syst. Evol. Microbiol.">
        <title>Complete genome of a new Firmicutes species belonging to the dominant human colonic microbiota ('Ruminococcus bicirculans') reveals two chromosomes and a selective capacity to utilize plant glucans.</title>
        <authorList>
            <consortium name="NISC Comparative Sequencing Program"/>
            <person name="Wegmann U."/>
            <person name="Louis P."/>
            <person name="Goesmann A."/>
            <person name="Henrissat B."/>
            <person name="Duncan S.H."/>
            <person name="Flint H.J."/>
        </authorList>
    </citation>
    <scope>NUCLEOTIDE SEQUENCE</scope>
    <source>
        <strain evidence="6">NBRC 103855</strain>
    </source>
</reference>
<dbReference type="PRINTS" id="PR00039">
    <property type="entry name" value="HTHLYSR"/>
</dbReference>
<evidence type="ECO:0000313" key="6">
    <source>
        <dbReference type="EMBL" id="GLQ09467.1"/>
    </source>
</evidence>
<keyword evidence="4" id="KW-0804">Transcription</keyword>
<dbReference type="EMBL" id="BSNG01000001">
    <property type="protein sequence ID" value="GLQ09467.1"/>
    <property type="molecule type" value="Genomic_DNA"/>
</dbReference>
<dbReference type="SUPFAM" id="SSF53850">
    <property type="entry name" value="Periplasmic binding protein-like II"/>
    <property type="match status" value="1"/>
</dbReference>
<evidence type="ECO:0000256" key="3">
    <source>
        <dbReference type="ARBA" id="ARBA00023125"/>
    </source>
</evidence>
<dbReference type="CDD" id="cd08432">
    <property type="entry name" value="PBP2_GcdR_TrpI_HvrB_AmpR_like"/>
    <property type="match status" value="1"/>
</dbReference>
<dbReference type="PANTHER" id="PTHR30537">
    <property type="entry name" value="HTH-TYPE TRANSCRIPTIONAL REGULATOR"/>
    <property type="match status" value="1"/>
</dbReference>
<dbReference type="InterPro" id="IPR005119">
    <property type="entry name" value="LysR_subst-bd"/>
</dbReference>
<gene>
    <name evidence="6" type="ORF">GCM10007913_13990</name>
</gene>
<keyword evidence="3" id="KW-0238">DNA-binding</keyword>
<evidence type="ECO:0000313" key="7">
    <source>
        <dbReference type="Proteomes" id="UP001161406"/>
    </source>
</evidence>
<accession>A0ABQ5UBH5</accession>
<name>A0ABQ5UBH5_9HYPH</name>
<evidence type="ECO:0000256" key="4">
    <source>
        <dbReference type="ARBA" id="ARBA00023163"/>
    </source>
</evidence>
<protein>
    <submittedName>
        <fullName evidence="6">LysR family transcriptional regulator</fullName>
    </submittedName>
</protein>
<evidence type="ECO:0000256" key="1">
    <source>
        <dbReference type="ARBA" id="ARBA00009437"/>
    </source>
</evidence>
<keyword evidence="2" id="KW-0805">Transcription regulation</keyword>
<proteinExistence type="inferred from homology"/>
<reference evidence="6" key="2">
    <citation type="submission" date="2023-01" db="EMBL/GenBank/DDBJ databases">
        <title>Draft genome sequence of Devosia yakushimensis strain NBRC 103855.</title>
        <authorList>
            <person name="Sun Q."/>
            <person name="Mori K."/>
        </authorList>
    </citation>
    <scope>NUCLEOTIDE SEQUENCE</scope>
    <source>
        <strain evidence="6">NBRC 103855</strain>
    </source>
</reference>
<organism evidence="6 7">
    <name type="scientific">Devosia yakushimensis</name>
    <dbReference type="NCBI Taxonomy" id="470028"/>
    <lineage>
        <taxon>Bacteria</taxon>
        <taxon>Pseudomonadati</taxon>
        <taxon>Pseudomonadota</taxon>
        <taxon>Alphaproteobacteria</taxon>
        <taxon>Hyphomicrobiales</taxon>
        <taxon>Devosiaceae</taxon>
        <taxon>Devosia</taxon>
    </lineage>
</organism>
<dbReference type="PROSITE" id="PS50931">
    <property type="entry name" value="HTH_LYSR"/>
    <property type="match status" value="1"/>
</dbReference>
<dbReference type="Pfam" id="PF03466">
    <property type="entry name" value="LysR_substrate"/>
    <property type="match status" value="1"/>
</dbReference>
<dbReference type="PANTHER" id="PTHR30537:SF26">
    <property type="entry name" value="GLYCINE CLEAVAGE SYSTEM TRANSCRIPTIONAL ACTIVATOR"/>
    <property type="match status" value="1"/>
</dbReference>
<dbReference type="InterPro" id="IPR058163">
    <property type="entry name" value="LysR-type_TF_proteobact-type"/>
</dbReference>
<comment type="similarity">
    <text evidence="1">Belongs to the LysR transcriptional regulatory family.</text>
</comment>
<dbReference type="InterPro" id="IPR000847">
    <property type="entry name" value="LysR_HTH_N"/>
</dbReference>
<keyword evidence="7" id="KW-1185">Reference proteome</keyword>
<dbReference type="InterPro" id="IPR036390">
    <property type="entry name" value="WH_DNA-bd_sf"/>
</dbReference>
<evidence type="ECO:0000256" key="2">
    <source>
        <dbReference type="ARBA" id="ARBA00023015"/>
    </source>
</evidence>
<evidence type="ECO:0000259" key="5">
    <source>
        <dbReference type="PROSITE" id="PS50931"/>
    </source>
</evidence>
<sequence>MTSLRAFVATARHLSFTRAADELHVTSAAIGQQIRLLEDYLGQALFLRNRGQLELTETGLTLMPGLTDAFDRVLDTMARLNANSDAAPIRVSVAPSFASKWLVPRLAALRVYAPDLEVLVDSSAKLADPGRDETDCVIRYGLGAYPGLTIDRLFSEAVIPVCSPELAEAHGLWRGPEALLGVPLLHEDGPERDASCPDWPAWLRSNGVNLRVGEPGTRFNQSSLVIDAAIAGQGVGLGKLRLIAADLESGRLVAPFGEPQAVEFSYFFATTPHKTKLGRVELFRDWLLAEAAATRTATLNLRPSQFAAPNAIAVAAE</sequence>
<dbReference type="InterPro" id="IPR036388">
    <property type="entry name" value="WH-like_DNA-bd_sf"/>
</dbReference>
<dbReference type="Gene3D" id="1.10.10.10">
    <property type="entry name" value="Winged helix-like DNA-binding domain superfamily/Winged helix DNA-binding domain"/>
    <property type="match status" value="1"/>
</dbReference>
<feature type="domain" description="HTH lysR-type" evidence="5">
    <location>
        <begin position="1"/>
        <end position="56"/>
    </location>
</feature>